<dbReference type="GO" id="GO:0032259">
    <property type="term" value="P:methylation"/>
    <property type="evidence" value="ECO:0007669"/>
    <property type="project" value="UniProtKB-KW"/>
</dbReference>
<dbReference type="EMBL" id="CM017877">
    <property type="protein sequence ID" value="KAG1347160.1"/>
    <property type="molecule type" value="Genomic_DNA"/>
</dbReference>
<reference evidence="1" key="1">
    <citation type="journal article" date="2017" name="Gigascience">
        <title>The genome draft of coconut (Cocos nucifera).</title>
        <authorList>
            <person name="Xiao Y."/>
            <person name="Xu P."/>
            <person name="Fan H."/>
            <person name="Baudouin L."/>
            <person name="Xia W."/>
            <person name="Bocs S."/>
            <person name="Xu J."/>
            <person name="Li Q."/>
            <person name="Guo A."/>
            <person name="Zhou L."/>
            <person name="Li J."/>
            <person name="Wu Y."/>
            <person name="Ma Z."/>
            <person name="Armero A."/>
            <person name="Issali A.E."/>
            <person name="Liu N."/>
            <person name="Peng M."/>
            <person name="Yang Y."/>
        </authorList>
    </citation>
    <scope>NUCLEOTIDE SEQUENCE</scope>
    <source>
        <tissue evidence="1">Spear leaf of Hainan Tall coconut</tissue>
    </source>
</reference>
<protein>
    <submittedName>
        <fullName evidence="1">Putative Ribosomal RNA small subunit methyltransferase H</fullName>
    </submittedName>
</protein>
<proteinExistence type="predicted"/>
<organism evidence="1 2">
    <name type="scientific">Cocos nucifera</name>
    <name type="common">Coconut palm</name>
    <dbReference type="NCBI Taxonomy" id="13894"/>
    <lineage>
        <taxon>Eukaryota</taxon>
        <taxon>Viridiplantae</taxon>
        <taxon>Streptophyta</taxon>
        <taxon>Embryophyta</taxon>
        <taxon>Tracheophyta</taxon>
        <taxon>Spermatophyta</taxon>
        <taxon>Magnoliopsida</taxon>
        <taxon>Liliopsida</taxon>
        <taxon>Arecaceae</taxon>
        <taxon>Arecoideae</taxon>
        <taxon>Cocoseae</taxon>
        <taxon>Attaleinae</taxon>
        <taxon>Cocos</taxon>
    </lineage>
</organism>
<evidence type="ECO:0000313" key="1">
    <source>
        <dbReference type="EMBL" id="KAG1347160.1"/>
    </source>
</evidence>
<dbReference type="GO" id="GO:0008168">
    <property type="term" value="F:methyltransferase activity"/>
    <property type="evidence" value="ECO:0007669"/>
    <property type="project" value="UniProtKB-KW"/>
</dbReference>
<comment type="caution">
    <text evidence="1">The sequence shown here is derived from an EMBL/GenBank/DDBJ whole genome shotgun (WGS) entry which is preliminary data.</text>
</comment>
<name>A0A8K0IBX7_COCNU</name>
<keyword evidence="1" id="KW-0489">Methyltransferase</keyword>
<accession>A0A8K0IBX7</accession>
<dbReference type="AlphaFoldDB" id="A0A8K0IBX7"/>
<reference evidence="1" key="2">
    <citation type="submission" date="2019-07" db="EMBL/GenBank/DDBJ databases">
        <authorList>
            <person name="Yang Y."/>
            <person name="Bocs S."/>
            <person name="Baudouin L."/>
        </authorList>
    </citation>
    <scope>NUCLEOTIDE SEQUENCE</scope>
    <source>
        <tissue evidence="1">Spear leaf of Hainan Tall coconut</tissue>
    </source>
</reference>
<dbReference type="Proteomes" id="UP000797356">
    <property type="component" value="Chromosome 6"/>
</dbReference>
<keyword evidence="2" id="KW-1185">Reference proteome</keyword>
<gene>
    <name evidence="1" type="ORF">COCNU_06G009890</name>
</gene>
<dbReference type="OrthoDB" id="765404at2759"/>
<sequence length="230" mass="25321">MGIWESLRWTAGTLYGSLPDPSPVKDLGWDLAQATASSVSAGESRARDLLHWAADKARSKAADLTPVATIGRGAVSKMDHAVRDEGLRWIKSAMPDQDGWQRIGRIAWDLTDHTLAQATKPYTGGIPVYRIVKEGWSKGRSGPAVHAKEEEEQLQELRNRIARLEMAIVDGDRPGPHSRRPESAGWLVGLQPHQKPEDVIRVFMMKGFKGGDFIDAQVVPRAGNPKTTPF</sequence>
<evidence type="ECO:0000313" key="2">
    <source>
        <dbReference type="Proteomes" id="UP000797356"/>
    </source>
</evidence>
<keyword evidence="1" id="KW-0808">Transferase</keyword>